<gene>
    <name evidence="2" type="ORF">DFQ04_2967</name>
</gene>
<dbReference type="AlphaFoldDB" id="A0A4R6T3K1"/>
<evidence type="ECO:0000256" key="1">
    <source>
        <dbReference type="SAM" id="Phobius"/>
    </source>
</evidence>
<dbReference type="Proteomes" id="UP000294535">
    <property type="component" value="Unassembled WGS sequence"/>
</dbReference>
<evidence type="ECO:0000313" key="2">
    <source>
        <dbReference type="EMBL" id="TDQ15081.1"/>
    </source>
</evidence>
<keyword evidence="3" id="KW-1185">Reference proteome</keyword>
<comment type="caution">
    <text evidence="2">The sequence shown here is derived from an EMBL/GenBank/DDBJ whole genome shotgun (WGS) entry which is preliminary data.</text>
</comment>
<name>A0A4R6T3K1_9BACT</name>
<feature type="transmembrane region" description="Helical" evidence="1">
    <location>
        <begin position="57"/>
        <end position="78"/>
    </location>
</feature>
<reference evidence="2 3" key="1">
    <citation type="submission" date="2019-03" db="EMBL/GenBank/DDBJ databases">
        <title>Genomic Encyclopedia of Type Strains, Phase III (KMG-III): the genomes of soil and plant-associated and newly described type strains.</title>
        <authorList>
            <person name="Whitman W."/>
        </authorList>
    </citation>
    <scope>NUCLEOTIDE SEQUENCE [LARGE SCALE GENOMIC DNA]</scope>
    <source>
        <strain evidence="2 3">CECT 8446</strain>
    </source>
</reference>
<accession>A0A4R6T3K1</accession>
<feature type="transmembrane region" description="Helical" evidence="1">
    <location>
        <begin position="25"/>
        <end position="45"/>
    </location>
</feature>
<evidence type="ECO:0000313" key="3">
    <source>
        <dbReference type="Proteomes" id="UP000294535"/>
    </source>
</evidence>
<keyword evidence="1" id="KW-0812">Transmembrane</keyword>
<proteinExistence type="predicted"/>
<evidence type="ECO:0008006" key="4">
    <source>
        <dbReference type="Google" id="ProtNLM"/>
    </source>
</evidence>
<dbReference type="EMBL" id="SNYF01000008">
    <property type="protein sequence ID" value="TDQ15081.1"/>
    <property type="molecule type" value="Genomic_DNA"/>
</dbReference>
<sequence>MIMLLIASIFIIGPSDWLGDAGKKMYHSYFADFAIPFGYYFLLILMEDQLELLQNWYVKASAVFILCTTSEILQYFGIYALASVFDPVDILVYALGAGAAALADRKIFTRVFGFWK</sequence>
<keyword evidence="1" id="KW-1133">Transmembrane helix</keyword>
<keyword evidence="1" id="KW-0472">Membrane</keyword>
<protein>
    <recommendedName>
        <fullName evidence="4">VanZ like protein</fullName>
    </recommendedName>
</protein>
<organism evidence="2 3">
    <name type="scientific">Algoriphagus boseongensis</name>
    <dbReference type="NCBI Taxonomy" id="1442587"/>
    <lineage>
        <taxon>Bacteria</taxon>
        <taxon>Pseudomonadati</taxon>
        <taxon>Bacteroidota</taxon>
        <taxon>Cytophagia</taxon>
        <taxon>Cytophagales</taxon>
        <taxon>Cyclobacteriaceae</taxon>
        <taxon>Algoriphagus</taxon>
    </lineage>
</organism>